<feature type="compositionally biased region" description="Polar residues" evidence="1">
    <location>
        <begin position="40"/>
        <end position="58"/>
    </location>
</feature>
<proteinExistence type="predicted"/>
<dbReference type="EMBL" id="CP091196">
    <property type="protein sequence ID" value="UQS25446.1"/>
    <property type="molecule type" value="Genomic_DNA"/>
</dbReference>
<gene>
    <name evidence="2" type="ORF">L1857_22865</name>
</gene>
<organism evidence="2 3">
    <name type="scientific">Amycolatopsis thermalba</name>
    <dbReference type="NCBI Taxonomy" id="944492"/>
    <lineage>
        <taxon>Bacteria</taxon>
        <taxon>Bacillati</taxon>
        <taxon>Actinomycetota</taxon>
        <taxon>Actinomycetes</taxon>
        <taxon>Pseudonocardiales</taxon>
        <taxon>Pseudonocardiaceae</taxon>
        <taxon>Amycolatopsis</taxon>
    </lineage>
</organism>
<feature type="compositionally biased region" description="Low complexity" evidence="1">
    <location>
        <begin position="68"/>
        <end position="87"/>
    </location>
</feature>
<evidence type="ECO:0000313" key="2">
    <source>
        <dbReference type="EMBL" id="UQS25446.1"/>
    </source>
</evidence>
<name>A0ABY4NZG9_9PSEU</name>
<evidence type="ECO:0000256" key="1">
    <source>
        <dbReference type="SAM" id="MobiDB-lite"/>
    </source>
</evidence>
<feature type="region of interest" description="Disordered" evidence="1">
    <location>
        <begin position="1"/>
        <end position="106"/>
    </location>
</feature>
<dbReference type="Proteomes" id="UP000830158">
    <property type="component" value="Chromosome"/>
</dbReference>
<sequence>MSAAVTPAMSTAVNPNHSPAAAPKKAALCVVSSRRPAAKSSATQATVTAQPSSHSSAETPRASPPPGASANSSSPTAAAIPTAAIQSRARRRVRKASPDRTSVTASSDTMIGWMRTIGPVASAAACNTSPQSMTTTPAPHTGVLTSPLSAPTSRSLPCGCFRAPARCSTAPAAFAKAAATARSTVSISSR</sequence>
<evidence type="ECO:0000313" key="3">
    <source>
        <dbReference type="Proteomes" id="UP000830158"/>
    </source>
</evidence>
<reference evidence="2" key="1">
    <citation type="submission" date="2022-01" db="EMBL/GenBank/DDBJ databases">
        <title>PSI-footprinting approach for the identification of protein synthesis inhibitor producers.</title>
        <authorList>
            <person name="Handel F."/>
            <person name="Kulik A."/>
            <person name="Wex K.W."/>
            <person name="Berscheid A."/>
            <person name="Saur J.S."/>
            <person name="Winkler A."/>
            <person name="Wibberg D."/>
            <person name="Kalinowski J."/>
            <person name="Broetz-Oesterhelt H."/>
            <person name="Mast Y."/>
        </authorList>
    </citation>
    <scope>NUCLEOTIDE SEQUENCE</scope>
    <source>
        <strain evidence="2">KNN 49.3e</strain>
    </source>
</reference>
<keyword evidence="3" id="KW-1185">Reference proteome</keyword>
<protein>
    <submittedName>
        <fullName evidence="2">Uncharacterized protein</fullName>
    </submittedName>
</protein>
<feature type="compositionally biased region" description="Polar residues" evidence="1">
    <location>
        <begin position="8"/>
        <end position="17"/>
    </location>
</feature>
<accession>A0ABY4NZG9</accession>